<keyword evidence="4" id="KW-1185">Reference proteome</keyword>
<evidence type="ECO:0000313" key="4">
    <source>
        <dbReference type="Proteomes" id="UP001306508"/>
    </source>
</evidence>
<evidence type="ECO:0000256" key="1">
    <source>
        <dbReference type="SAM" id="MobiDB-lite"/>
    </source>
</evidence>
<evidence type="ECO:0000259" key="2">
    <source>
        <dbReference type="SMART" id="SM00322"/>
    </source>
</evidence>
<dbReference type="EMBL" id="JAWIZZ010000036">
    <property type="protein sequence ID" value="KAK5781315.1"/>
    <property type="molecule type" value="Genomic_DNA"/>
</dbReference>
<feature type="domain" description="K Homology" evidence="2">
    <location>
        <begin position="499"/>
        <end position="579"/>
    </location>
</feature>
<gene>
    <name evidence="3" type="ORF">RI543_001155</name>
</gene>
<feature type="region of interest" description="Disordered" evidence="1">
    <location>
        <begin position="649"/>
        <end position="675"/>
    </location>
</feature>
<feature type="compositionally biased region" description="Low complexity" evidence="1">
    <location>
        <begin position="663"/>
        <end position="675"/>
    </location>
</feature>
<organism evidence="3 4">
    <name type="scientific">Arxiozyma heterogenica</name>
    <dbReference type="NCBI Taxonomy" id="278026"/>
    <lineage>
        <taxon>Eukaryota</taxon>
        <taxon>Fungi</taxon>
        <taxon>Dikarya</taxon>
        <taxon>Ascomycota</taxon>
        <taxon>Saccharomycotina</taxon>
        <taxon>Saccharomycetes</taxon>
        <taxon>Saccharomycetales</taxon>
        <taxon>Saccharomycetaceae</taxon>
        <taxon>Arxiozyma</taxon>
    </lineage>
</organism>
<dbReference type="SMART" id="SM00322">
    <property type="entry name" value="KH"/>
    <property type="match status" value="1"/>
</dbReference>
<dbReference type="AlphaFoldDB" id="A0AAN7WNI9"/>
<evidence type="ECO:0000313" key="3">
    <source>
        <dbReference type="EMBL" id="KAK5781315.1"/>
    </source>
</evidence>
<comment type="caution">
    <text evidence="3">The sequence shown here is derived from an EMBL/GenBank/DDBJ whole genome shotgun (WGS) entry which is preliminary data.</text>
</comment>
<proteinExistence type="predicted"/>
<dbReference type="SUPFAM" id="SSF54791">
    <property type="entry name" value="Eukaryotic type KH-domain (KH-domain type I)"/>
    <property type="match status" value="1"/>
</dbReference>
<dbReference type="CDD" id="cd22453">
    <property type="entry name" value="KH-I_MUG60_like"/>
    <property type="match status" value="1"/>
</dbReference>
<dbReference type="GO" id="GO:0003723">
    <property type="term" value="F:RNA binding"/>
    <property type="evidence" value="ECO:0007669"/>
    <property type="project" value="InterPro"/>
</dbReference>
<sequence length="775" mass="89496">MWTTFNYKWITIPSSIDDTILYKNDNGCNCIKFLKQLLNISTDISIENLETISSNTNANTNDNTSFYPIIFNRINEYLVDLRLIIRIYHNNKESNTISNNKIDYSRISSFDIHGFHVSKYLLEDECFGNLKNIFNQISHDYKVDIMITKYDFLNILNDTTDNNSPCLYIVGQNNVLIFLKNVIEFVISNYTLSQRIPILNAYSIPMISGPHSINVDYFKTIHNVSLHVPTLSDLTHSDLYIGGYDNLTTEATVEYVTTIFNKFLSDLCPIQNTMSSPFGINTIPLGKIYFLRKFRFLHLNSLSIKHQTCINFTELNNNSNNNNTPSSCSLLVHGSSSESIQSCLKDLSLSILQNLIEITFYFDSIILDLSSLFSILEGEEFILVTPLDNLISNPIDSFTLIIDYNRFLNIMDQLLTLPFAENLKQFKTIFQIHYDFEQFISGKKNGKLIKIMDQQPNCIVRLLNERSNDKNDILMNLELINGPQKLEYKQSLKLIIDELPIEESFHIGEVFHRPIIGSGGSIIQTIMRKYNVFIQFSNSFNLPQLNWSLIRYPNVIIRCPRKNMANIKLAKEEILNLVNKFKINQDLQSFQLSFAMYHFITLKKNHTKIPQIEKTYNVAINFPAPNEMKNYVNENFTLTIGSSFNNNQNDVSTISNEQDHDNSASTSNNNNNNINNKKNSFNAMIKFKEIVCGKETIFEMSDNFKTFIKQKNEWFHDNVILQLESLCHCVLRVSNDLNSLQLIHQSPKEYAIVLHYLEVLKAKFNIVVVCEKQIS</sequence>
<dbReference type="InterPro" id="IPR004087">
    <property type="entry name" value="KH_dom"/>
</dbReference>
<protein>
    <recommendedName>
        <fullName evidence="2">K Homology domain-containing protein</fullName>
    </recommendedName>
</protein>
<accession>A0AAN7WNI9</accession>
<dbReference type="InterPro" id="IPR036612">
    <property type="entry name" value="KH_dom_type_1_sf"/>
</dbReference>
<name>A0AAN7WNI9_9SACH</name>
<dbReference type="Proteomes" id="UP001306508">
    <property type="component" value="Unassembled WGS sequence"/>
</dbReference>
<dbReference type="Gene3D" id="3.30.1370.10">
    <property type="entry name" value="K Homology domain, type 1"/>
    <property type="match status" value="1"/>
</dbReference>
<reference evidence="4" key="1">
    <citation type="submission" date="2023-07" db="EMBL/GenBank/DDBJ databases">
        <title>A draft genome of Kazachstania heterogenica Y-27499.</title>
        <authorList>
            <person name="Donic C."/>
            <person name="Kralova J.S."/>
            <person name="Fidel L."/>
            <person name="Ben-Dor S."/>
            <person name="Jung S."/>
        </authorList>
    </citation>
    <scope>NUCLEOTIDE SEQUENCE [LARGE SCALE GENOMIC DNA]</scope>
    <source>
        <strain evidence="4">Y27499</strain>
    </source>
</reference>